<reference evidence="2 3" key="1">
    <citation type="journal article" date="2013" name="BMC Genomics">
        <title>Genomics-driven discovery of the pneumocandin biosynthetic gene cluster in the fungus Glarea lozoyensis.</title>
        <authorList>
            <person name="Chen L."/>
            <person name="Yue Q."/>
            <person name="Zhang X."/>
            <person name="Xiang M."/>
            <person name="Wang C."/>
            <person name="Li S."/>
            <person name="Che Y."/>
            <person name="Ortiz-Lopez F.J."/>
            <person name="Bills G.F."/>
            <person name="Liu X."/>
            <person name="An Z."/>
        </authorList>
    </citation>
    <scope>NUCLEOTIDE SEQUENCE [LARGE SCALE GENOMIC DNA]</scope>
    <source>
        <strain evidence="3">ATCC 20868 / MF5171</strain>
    </source>
</reference>
<dbReference type="PANTHER" id="PTHR10622">
    <property type="entry name" value="HET DOMAIN-CONTAINING PROTEIN"/>
    <property type="match status" value="1"/>
</dbReference>
<dbReference type="KEGG" id="glz:GLAREA_01574"/>
<dbReference type="eggNOG" id="ENOG502SHG8">
    <property type="taxonomic scope" value="Eukaryota"/>
</dbReference>
<name>S3CGN0_GLAL2</name>
<dbReference type="AlphaFoldDB" id="S3CGN0"/>
<dbReference type="PANTHER" id="PTHR10622:SF12">
    <property type="entry name" value="HET DOMAIN-CONTAINING PROTEIN"/>
    <property type="match status" value="1"/>
</dbReference>
<evidence type="ECO:0000313" key="3">
    <source>
        <dbReference type="Proteomes" id="UP000016922"/>
    </source>
</evidence>
<dbReference type="EMBL" id="KE145371">
    <property type="protein sequence ID" value="EPE25662.1"/>
    <property type="molecule type" value="Genomic_DNA"/>
</dbReference>
<evidence type="ECO:0000259" key="1">
    <source>
        <dbReference type="Pfam" id="PF06985"/>
    </source>
</evidence>
<dbReference type="Pfam" id="PF06985">
    <property type="entry name" value="HET"/>
    <property type="match status" value="1"/>
</dbReference>
<dbReference type="Proteomes" id="UP000016922">
    <property type="component" value="Unassembled WGS sequence"/>
</dbReference>
<keyword evidence="3" id="KW-1185">Reference proteome</keyword>
<dbReference type="STRING" id="1116229.S3CGN0"/>
<evidence type="ECO:0000313" key="2">
    <source>
        <dbReference type="EMBL" id="EPE25662.1"/>
    </source>
</evidence>
<dbReference type="HOGENOM" id="CLU_000288_138_5_1"/>
<proteinExistence type="predicted"/>
<feature type="domain" description="Heterokaryon incompatibility" evidence="1">
    <location>
        <begin position="22"/>
        <end position="155"/>
    </location>
</feature>
<accession>S3CGN0</accession>
<gene>
    <name evidence="2" type="ORF">GLAREA_01574</name>
</gene>
<dbReference type="OrthoDB" id="3432186at2759"/>
<dbReference type="GeneID" id="19460632"/>
<dbReference type="RefSeq" id="XP_008086981.1">
    <property type="nucleotide sequence ID" value="XM_008088790.1"/>
</dbReference>
<protein>
    <recommendedName>
        <fullName evidence="1">Heterokaryon incompatibility domain-containing protein</fullName>
    </recommendedName>
</protein>
<sequence>MWLINTTTLNLECFMFPNVPQYEILSHTWGDEEVSFQQFINLEEAKMKGGFAKIEKTCQLAKASGIKYAWVDTCCIDKLSSAELSESINSMYCWYQRAHVYYAFLSDWRPEYDWVDMKSLKDSELNIEDPAYESAGSDPSARPLRWFTRGWTLQELIASTKIEFYDRT</sequence>
<dbReference type="OMA" id="QDSTICY"/>
<dbReference type="InterPro" id="IPR010730">
    <property type="entry name" value="HET"/>
</dbReference>
<organism evidence="2 3">
    <name type="scientific">Glarea lozoyensis (strain ATCC 20868 / MF5171)</name>
    <dbReference type="NCBI Taxonomy" id="1116229"/>
    <lineage>
        <taxon>Eukaryota</taxon>
        <taxon>Fungi</taxon>
        <taxon>Dikarya</taxon>
        <taxon>Ascomycota</taxon>
        <taxon>Pezizomycotina</taxon>
        <taxon>Leotiomycetes</taxon>
        <taxon>Helotiales</taxon>
        <taxon>Helotiaceae</taxon>
        <taxon>Glarea</taxon>
    </lineage>
</organism>